<evidence type="ECO:0000313" key="1">
    <source>
        <dbReference type="EMBL" id="MBB4860575.1"/>
    </source>
</evidence>
<keyword evidence="2" id="KW-1185">Reference proteome</keyword>
<gene>
    <name evidence="1" type="ORF">HNO88_003919</name>
</gene>
<dbReference type="EMBL" id="JACHLR010000025">
    <property type="protein sequence ID" value="MBB4860575.1"/>
    <property type="molecule type" value="Genomic_DNA"/>
</dbReference>
<comment type="caution">
    <text evidence="1">The sequence shown here is derived from an EMBL/GenBank/DDBJ whole genome shotgun (WGS) entry which is preliminary data.</text>
</comment>
<name>A0A7W7KD03_9SPHN</name>
<accession>A0A7W7KD03</accession>
<dbReference type="Proteomes" id="UP000555448">
    <property type="component" value="Unassembled WGS sequence"/>
</dbReference>
<dbReference type="AlphaFoldDB" id="A0A7W7KD03"/>
<organism evidence="1 2">
    <name type="scientific">Novosphingobium chloroacetimidivorans</name>
    <dbReference type="NCBI Taxonomy" id="1428314"/>
    <lineage>
        <taxon>Bacteria</taxon>
        <taxon>Pseudomonadati</taxon>
        <taxon>Pseudomonadota</taxon>
        <taxon>Alphaproteobacteria</taxon>
        <taxon>Sphingomonadales</taxon>
        <taxon>Sphingomonadaceae</taxon>
        <taxon>Novosphingobium</taxon>
    </lineage>
</organism>
<protein>
    <submittedName>
        <fullName evidence="1">Uncharacterized protein</fullName>
    </submittedName>
</protein>
<proteinExistence type="predicted"/>
<reference evidence="1 2" key="1">
    <citation type="submission" date="2020-08" db="EMBL/GenBank/DDBJ databases">
        <title>Functional genomics of gut bacteria from endangered species of beetles.</title>
        <authorList>
            <person name="Carlos-Shanley C."/>
        </authorList>
    </citation>
    <scope>NUCLEOTIDE SEQUENCE [LARGE SCALE GENOMIC DNA]</scope>
    <source>
        <strain evidence="1 2">S00245</strain>
    </source>
</reference>
<evidence type="ECO:0000313" key="2">
    <source>
        <dbReference type="Proteomes" id="UP000555448"/>
    </source>
</evidence>
<sequence>MLSIDRSNPAQCFMAASFLQDSTTRSVRLNRGPRQAVAITQLIDPEDEGCGEGDSWQEGVSTSIVAGVDAPSVLEADEQILNPVALSVEHAIVGMLGMVLGMRGMHGVMPRSFNARRKARELYA</sequence>